<dbReference type="SUPFAM" id="SSF53383">
    <property type="entry name" value="PLP-dependent transferases"/>
    <property type="match status" value="1"/>
</dbReference>
<protein>
    <submittedName>
        <fullName evidence="16">Pyridoxal-dependent decarboxylase</fullName>
    </submittedName>
</protein>
<proteinExistence type="inferred from homology"/>
<gene>
    <name evidence="16" type="ordered locus">Rcas_2190</name>
</gene>
<dbReference type="InterPro" id="IPR015424">
    <property type="entry name" value="PyrdxlP-dep_Trfase"/>
</dbReference>
<evidence type="ECO:0000256" key="12">
    <source>
        <dbReference type="ARBA" id="ARBA00023239"/>
    </source>
</evidence>
<evidence type="ECO:0000256" key="11">
    <source>
        <dbReference type="ARBA" id="ARBA00023136"/>
    </source>
</evidence>
<comment type="pathway">
    <text evidence="4">Sphingolipid metabolism.</text>
</comment>
<feature type="modified residue" description="N6-(pyridoxal phosphate)lysine" evidence="14">
    <location>
        <position position="242"/>
    </location>
</feature>
<reference evidence="16 17" key="1">
    <citation type="submission" date="2007-08" db="EMBL/GenBank/DDBJ databases">
        <title>Complete sequence of Roseiflexus castenholzii DSM 13941.</title>
        <authorList>
            <consortium name="US DOE Joint Genome Institute"/>
            <person name="Copeland A."/>
            <person name="Lucas S."/>
            <person name="Lapidus A."/>
            <person name="Barry K."/>
            <person name="Glavina del Rio T."/>
            <person name="Dalin E."/>
            <person name="Tice H."/>
            <person name="Pitluck S."/>
            <person name="Thompson L.S."/>
            <person name="Brettin T."/>
            <person name="Bruce D."/>
            <person name="Detter J.C."/>
            <person name="Han C."/>
            <person name="Tapia R."/>
            <person name="Schmutz J."/>
            <person name="Larimer F."/>
            <person name="Land M."/>
            <person name="Hauser L."/>
            <person name="Kyrpides N."/>
            <person name="Mikhailova N."/>
            <person name="Bryant D.A."/>
            <person name="Hanada S."/>
            <person name="Tsukatani Y."/>
            <person name="Richardson P."/>
        </authorList>
    </citation>
    <scope>NUCLEOTIDE SEQUENCE [LARGE SCALE GENOMIC DNA]</scope>
    <source>
        <strain evidence="17">DSM 13941 / HLO8</strain>
    </source>
</reference>
<dbReference type="InterPro" id="IPR015421">
    <property type="entry name" value="PyrdxlP-dep_Trfase_major"/>
</dbReference>
<dbReference type="InterPro" id="IPR015422">
    <property type="entry name" value="PyrdxlP-dep_Trfase_small"/>
</dbReference>
<dbReference type="PANTHER" id="PTHR42735:SF6">
    <property type="entry name" value="SPHINGOSINE-1-PHOSPHATE LYASE 1"/>
    <property type="match status" value="1"/>
</dbReference>
<dbReference type="GO" id="GO:0030170">
    <property type="term" value="F:pyridoxal phosphate binding"/>
    <property type="evidence" value="ECO:0007669"/>
    <property type="project" value="InterPro"/>
</dbReference>
<evidence type="ECO:0000256" key="10">
    <source>
        <dbReference type="ARBA" id="ARBA00023098"/>
    </source>
</evidence>
<keyword evidence="17" id="KW-1185">Reference proteome</keyword>
<keyword evidence="5" id="KW-0812">Transmembrane</keyword>
<evidence type="ECO:0000256" key="14">
    <source>
        <dbReference type="PIRSR" id="PIRSR602129-50"/>
    </source>
</evidence>
<dbReference type="PANTHER" id="PTHR42735">
    <property type="match status" value="1"/>
</dbReference>
<keyword evidence="8" id="KW-0746">Sphingolipid metabolism</keyword>
<dbReference type="Gene3D" id="3.40.640.10">
    <property type="entry name" value="Type I PLP-dependent aspartate aminotransferase-like (Major domain)"/>
    <property type="match status" value="1"/>
</dbReference>
<evidence type="ECO:0000256" key="7">
    <source>
        <dbReference type="ARBA" id="ARBA00022898"/>
    </source>
</evidence>
<keyword evidence="9" id="KW-1133">Transmembrane helix</keyword>
<evidence type="ECO:0000313" key="16">
    <source>
        <dbReference type="EMBL" id="ABU58273.1"/>
    </source>
</evidence>
<dbReference type="InterPro" id="IPR050477">
    <property type="entry name" value="GrpII_AminoAcid_Decarb"/>
</dbReference>
<dbReference type="Proteomes" id="UP000000263">
    <property type="component" value="Chromosome"/>
</dbReference>
<dbReference type="GO" id="GO:0004058">
    <property type="term" value="F:aromatic-L-amino-acid decarboxylase activity"/>
    <property type="evidence" value="ECO:0007669"/>
    <property type="project" value="UniProtKB-ARBA"/>
</dbReference>
<dbReference type="FunFam" id="3.40.640.10:FF:000020">
    <property type="entry name" value="sphingosine-1-phosphate lyase 1"/>
    <property type="match status" value="1"/>
</dbReference>
<evidence type="ECO:0000256" key="13">
    <source>
        <dbReference type="ARBA" id="ARBA00038302"/>
    </source>
</evidence>
<keyword evidence="12 15" id="KW-0456">Lyase</keyword>
<evidence type="ECO:0000256" key="1">
    <source>
        <dbReference type="ARBA" id="ARBA00001933"/>
    </source>
</evidence>
<dbReference type="Pfam" id="PF00282">
    <property type="entry name" value="Pyridoxal_deC"/>
    <property type="match status" value="1"/>
</dbReference>
<dbReference type="GO" id="GO:0016020">
    <property type="term" value="C:membrane"/>
    <property type="evidence" value="ECO:0007669"/>
    <property type="project" value="GOC"/>
</dbReference>
<dbReference type="GO" id="GO:0006665">
    <property type="term" value="P:sphingolipid metabolic process"/>
    <property type="evidence" value="ECO:0007669"/>
    <property type="project" value="UniProtKB-KW"/>
</dbReference>
<dbReference type="AlphaFoldDB" id="A7NLA0"/>
<dbReference type="GO" id="GO:0019752">
    <property type="term" value="P:carboxylic acid metabolic process"/>
    <property type="evidence" value="ECO:0007669"/>
    <property type="project" value="InterPro"/>
</dbReference>
<dbReference type="eggNOG" id="COG0076">
    <property type="taxonomic scope" value="Bacteria"/>
</dbReference>
<evidence type="ECO:0000256" key="3">
    <source>
        <dbReference type="ARBA" id="ARBA00004760"/>
    </source>
</evidence>
<dbReference type="HOGENOM" id="CLU_028929_2_1_0"/>
<comment type="similarity">
    <text evidence="13">Belongs to the group II decarboxylase family. Sphingosine-1-phosphate lyase subfamily.</text>
</comment>
<keyword evidence="7 14" id="KW-0663">Pyridoxal phosphate</keyword>
<evidence type="ECO:0000256" key="15">
    <source>
        <dbReference type="RuleBase" id="RU000382"/>
    </source>
</evidence>
<comment type="pathway">
    <text evidence="3">Lipid metabolism; sphingolipid metabolism.</text>
</comment>
<evidence type="ECO:0000256" key="6">
    <source>
        <dbReference type="ARBA" id="ARBA00022824"/>
    </source>
</evidence>
<evidence type="ECO:0000256" key="4">
    <source>
        <dbReference type="ARBA" id="ARBA00004991"/>
    </source>
</evidence>
<dbReference type="Gene3D" id="3.90.1150.10">
    <property type="entry name" value="Aspartate Aminotransferase, domain 1"/>
    <property type="match status" value="1"/>
</dbReference>
<dbReference type="KEGG" id="rca:Rcas_2190"/>
<dbReference type="STRING" id="383372.Rcas_2190"/>
<evidence type="ECO:0000313" key="17">
    <source>
        <dbReference type="Proteomes" id="UP000000263"/>
    </source>
</evidence>
<sequence>MTISPVGRTPDEIMTLLHGFKAQDMDWRSGRVFAYIYQPAEIAATLVKEAYSLYLSENCLDPTTFPSVAQLENDVVRMIAGLLQGDECVVGNMTSGGTESILLAVKTARDWARAHRPHVTQPEMILARTAHAAFHKAGHYLGVKPVVVEFDPVTFEADVTAMRAAITDNTILLVASAPCYSQGVIDPVPAIATLAQEYGALCHVDACVGGMYLPFLRTLGRTIPPFDFSVPGVTSISVDMHKYGYAAKGASVVLYRDRSLRRHQIFASTETTAYTIINPTALSSRSAGPIAGAWAILNYLGEAGYRDLVATVQAATERLMAGVDAIDGLYVLGRPAMSMFSFASQAINVFQLADALRRRGWYLQPQFSTPRSPRNLHVSITYGVAHNVDALIADIAACVEEVRHMPPIDLALVRSVVEALTQDPSPAVVEGLMAAVGLQPGALPQEMALINEVLDTLPDAVANEVLIDFFNNLY</sequence>
<keyword evidence="10" id="KW-0443">Lipid metabolism</keyword>
<name>A7NLA0_ROSCS</name>
<comment type="subcellular location">
    <subcellularLocation>
        <location evidence="2">Endoplasmic reticulum membrane</location>
        <topology evidence="2">Single-pass membrane protein</topology>
    </subcellularLocation>
</comment>
<comment type="cofactor">
    <cofactor evidence="1 14 15">
        <name>pyridoxal 5'-phosphate</name>
        <dbReference type="ChEBI" id="CHEBI:597326"/>
    </cofactor>
</comment>
<dbReference type="InterPro" id="IPR002129">
    <property type="entry name" value="PyrdxlP-dep_de-COase"/>
</dbReference>
<evidence type="ECO:0000256" key="2">
    <source>
        <dbReference type="ARBA" id="ARBA00004389"/>
    </source>
</evidence>
<evidence type="ECO:0000256" key="5">
    <source>
        <dbReference type="ARBA" id="ARBA00022692"/>
    </source>
</evidence>
<evidence type="ECO:0000256" key="8">
    <source>
        <dbReference type="ARBA" id="ARBA00022919"/>
    </source>
</evidence>
<dbReference type="EMBL" id="CP000804">
    <property type="protein sequence ID" value="ABU58273.1"/>
    <property type="molecule type" value="Genomic_DNA"/>
</dbReference>
<keyword evidence="6" id="KW-0256">Endoplasmic reticulum</keyword>
<keyword evidence="11" id="KW-0472">Membrane</keyword>
<dbReference type="RefSeq" id="WP_012120697.1">
    <property type="nucleotide sequence ID" value="NC_009767.1"/>
</dbReference>
<evidence type="ECO:0000256" key="9">
    <source>
        <dbReference type="ARBA" id="ARBA00022989"/>
    </source>
</evidence>
<accession>A7NLA0</accession>
<organism evidence="16 17">
    <name type="scientific">Roseiflexus castenholzii (strain DSM 13941 / HLO8)</name>
    <dbReference type="NCBI Taxonomy" id="383372"/>
    <lineage>
        <taxon>Bacteria</taxon>
        <taxon>Bacillati</taxon>
        <taxon>Chloroflexota</taxon>
        <taxon>Chloroflexia</taxon>
        <taxon>Chloroflexales</taxon>
        <taxon>Roseiflexineae</taxon>
        <taxon>Roseiflexaceae</taxon>
        <taxon>Roseiflexus</taxon>
    </lineage>
</organism>